<organism evidence="1 2">
    <name type="scientific">Clunio marinus</name>
    <dbReference type="NCBI Taxonomy" id="568069"/>
    <lineage>
        <taxon>Eukaryota</taxon>
        <taxon>Metazoa</taxon>
        <taxon>Ecdysozoa</taxon>
        <taxon>Arthropoda</taxon>
        <taxon>Hexapoda</taxon>
        <taxon>Insecta</taxon>
        <taxon>Pterygota</taxon>
        <taxon>Neoptera</taxon>
        <taxon>Endopterygota</taxon>
        <taxon>Diptera</taxon>
        <taxon>Nematocera</taxon>
        <taxon>Chironomoidea</taxon>
        <taxon>Chironomidae</taxon>
        <taxon>Clunio</taxon>
    </lineage>
</organism>
<reference evidence="1 2" key="1">
    <citation type="submission" date="2015-04" db="EMBL/GenBank/DDBJ databases">
        <authorList>
            <person name="Syromyatnikov M.Y."/>
            <person name="Popov V.N."/>
        </authorList>
    </citation>
    <scope>NUCLEOTIDE SEQUENCE [LARGE SCALE GENOMIC DNA]</scope>
</reference>
<keyword evidence="2" id="KW-1185">Reference proteome</keyword>
<dbReference type="AlphaFoldDB" id="A0A1J1HH83"/>
<dbReference type="Proteomes" id="UP000183832">
    <property type="component" value="Unassembled WGS sequence"/>
</dbReference>
<evidence type="ECO:0000313" key="1">
    <source>
        <dbReference type="EMBL" id="CRK87383.1"/>
    </source>
</evidence>
<name>A0A1J1HH83_9DIPT</name>
<accession>A0A1J1HH83</accession>
<gene>
    <name evidence="1" type="ORF">CLUMA_CG001185</name>
</gene>
<evidence type="ECO:0000313" key="2">
    <source>
        <dbReference type="Proteomes" id="UP000183832"/>
    </source>
</evidence>
<sequence length="131" mass="15834">MQDGKFKWTLHEEVRVIWELHLEVELLQLLWGFNYMMLSMQTSIYQFRLFNLTTQNKWLINCIMLSKYLITITIQVNLINEKLEKDILLSRKHFIDSICLFFRIVKKLCKTSIFVRKHSAEQQKSSECMIN</sequence>
<protein>
    <submittedName>
        <fullName evidence="1">CLUMA_CG001185, isoform A</fullName>
    </submittedName>
</protein>
<proteinExistence type="predicted"/>
<dbReference type="EMBL" id="CVRI01000004">
    <property type="protein sequence ID" value="CRK87383.1"/>
    <property type="molecule type" value="Genomic_DNA"/>
</dbReference>